<name>A0A8H7QDW3_9FUNG</name>
<accession>A0A8H7QDW3</accession>
<reference evidence="1" key="1">
    <citation type="submission" date="2020-12" db="EMBL/GenBank/DDBJ databases">
        <title>Metabolic potential, ecology and presence of endohyphal bacteria is reflected in genomic diversity of Mucoromycotina.</title>
        <authorList>
            <person name="Muszewska A."/>
            <person name="Okrasinska A."/>
            <person name="Steczkiewicz K."/>
            <person name="Drgas O."/>
            <person name="Orlowska M."/>
            <person name="Perlinska-Lenart U."/>
            <person name="Aleksandrzak-Piekarczyk T."/>
            <person name="Szatraj K."/>
            <person name="Zielenkiewicz U."/>
            <person name="Pilsyk S."/>
            <person name="Malc E."/>
            <person name="Mieczkowski P."/>
            <person name="Kruszewska J.S."/>
            <person name="Biernat P."/>
            <person name="Pawlowska J."/>
        </authorList>
    </citation>
    <scope>NUCLEOTIDE SEQUENCE</scope>
    <source>
        <strain evidence="1">WA0000017839</strain>
    </source>
</reference>
<sequence>MASNTINNITYSANGTPVVQSAQTEAPAFSAPPRRRTGNEARFAVLEARMDAYERGNRRVDDKIGTDSQQSALLRTFYNNACRELTLPAWDPNSSLLTGTNLDIYNNILNQFRLEDIRIYGLPDTHQLGATQASDLITRIRSHMENKRRRFRRNQRQTAAEIQQAAVVSNIRSRMATKFKRRSKNFKRFQQIMEETLRISSGDCQAVLDTAYMSEEENDAVNEHGLATSLIKLSPSWRSTKAS</sequence>
<protein>
    <submittedName>
        <fullName evidence="1">Uncharacterized protein</fullName>
    </submittedName>
</protein>
<dbReference type="EMBL" id="JAEPRD010000535">
    <property type="protein sequence ID" value="KAG2190862.1"/>
    <property type="molecule type" value="Genomic_DNA"/>
</dbReference>
<dbReference type="AlphaFoldDB" id="A0A8H7QDW3"/>
<keyword evidence="2" id="KW-1185">Reference proteome</keyword>
<comment type="caution">
    <text evidence="1">The sequence shown here is derived from an EMBL/GenBank/DDBJ whole genome shotgun (WGS) entry which is preliminary data.</text>
</comment>
<evidence type="ECO:0000313" key="1">
    <source>
        <dbReference type="EMBL" id="KAG2190862.1"/>
    </source>
</evidence>
<evidence type="ECO:0000313" key="2">
    <source>
        <dbReference type="Proteomes" id="UP000603453"/>
    </source>
</evidence>
<dbReference type="Proteomes" id="UP000603453">
    <property type="component" value="Unassembled WGS sequence"/>
</dbReference>
<organism evidence="1 2">
    <name type="scientific">Mucor saturninus</name>
    <dbReference type="NCBI Taxonomy" id="64648"/>
    <lineage>
        <taxon>Eukaryota</taxon>
        <taxon>Fungi</taxon>
        <taxon>Fungi incertae sedis</taxon>
        <taxon>Mucoromycota</taxon>
        <taxon>Mucoromycotina</taxon>
        <taxon>Mucoromycetes</taxon>
        <taxon>Mucorales</taxon>
        <taxon>Mucorineae</taxon>
        <taxon>Mucoraceae</taxon>
        <taxon>Mucor</taxon>
    </lineage>
</organism>
<dbReference type="OrthoDB" id="2302465at2759"/>
<proteinExistence type="predicted"/>
<gene>
    <name evidence="1" type="ORF">INT47_011782</name>
</gene>